<accession>K8Y6E3</accession>
<reference evidence="1 2" key="1">
    <citation type="journal article" date="2012" name="Gene">
        <title>Sequence of Leptospira santarosai serovar Shermani genome and prediction of virulence-associated genes.</title>
        <authorList>
            <person name="Chou L.F."/>
            <person name="Chen Y.T."/>
            <person name="Lu C.W."/>
            <person name="Ko Y.C."/>
            <person name="Tang C.Y."/>
            <person name="Pan M.J."/>
            <person name="Tian Y.C."/>
            <person name="Chiu C.H."/>
            <person name="Hung C.C."/>
            <person name="Yang C.W."/>
        </authorList>
    </citation>
    <scope>NUCLEOTIDE SEQUENCE [LARGE SCALE GENOMIC DNA]</scope>
    <source>
        <strain evidence="1">LT 821</strain>
    </source>
</reference>
<dbReference type="KEGG" id="lst:LSS_13474"/>
<gene>
    <name evidence="1" type="ORF">LSS_13474</name>
</gene>
<protein>
    <submittedName>
        <fullName evidence="1">Uncharacterized protein</fullName>
    </submittedName>
</protein>
<dbReference type="STRING" id="758847.LSS_13474"/>
<dbReference type="Proteomes" id="UP000035800">
    <property type="component" value="Chromosome I"/>
</dbReference>
<evidence type="ECO:0000313" key="1">
    <source>
        <dbReference type="EMBL" id="EKT86222.1"/>
    </source>
</evidence>
<dbReference type="AlphaFoldDB" id="K8Y6E3"/>
<name>K8Y6E3_9LEPT</name>
<proteinExistence type="predicted"/>
<dbReference type="EMBL" id="CP006694">
    <property type="protein sequence ID" value="EKT86222.1"/>
    <property type="molecule type" value="Genomic_DNA"/>
</dbReference>
<evidence type="ECO:0000313" key="2">
    <source>
        <dbReference type="Proteomes" id="UP000035800"/>
    </source>
</evidence>
<organism evidence="1 2">
    <name type="scientific">Leptospira santarosai serovar Shermani str. LT 821</name>
    <dbReference type="NCBI Taxonomy" id="758847"/>
    <lineage>
        <taxon>Bacteria</taxon>
        <taxon>Pseudomonadati</taxon>
        <taxon>Spirochaetota</taxon>
        <taxon>Spirochaetia</taxon>
        <taxon>Leptospirales</taxon>
        <taxon>Leptospiraceae</taxon>
        <taxon>Leptospira</taxon>
    </lineage>
</organism>
<reference evidence="1 2" key="2">
    <citation type="journal article" date="2014" name="Emerg. Microbes Infect.">
        <title>Potential impact on kidney infection: a whole-genome analysis of Leptospira santarosai serovar Shermani.</title>
        <authorList>
            <person name="Chou L.F."/>
            <person name="Chen T.W."/>
            <person name="Ko Y.C."/>
            <person name="Pan M.J."/>
            <person name="Tian Y.C."/>
            <person name="Chiu C.H."/>
            <person name="Tang P."/>
            <person name="Hung C.C."/>
            <person name="Yang C.W."/>
        </authorList>
    </citation>
    <scope>NUCLEOTIDE SEQUENCE</scope>
    <source>
        <strain evidence="1 2">LT 821</strain>
    </source>
</reference>
<sequence length="43" mass="5238">MISSRVYDRKIEPKDRKYFFLGKNRDRIEGNVPYSINLKFETI</sequence>